<dbReference type="EMBL" id="CAEZYK010000001">
    <property type="protein sequence ID" value="CAB4711422.1"/>
    <property type="molecule type" value="Genomic_DNA"/>
</dbReference>
<dbReference type="GO" id="GO:0010126">
    <property type="term" value="P:mycothiol metabolic process"/>
    <property type="evidence" value="ECO:0007669"/>
    <property type="project" value="InterPro"/>
</dbReference>
<gene>
    <name evidence="1" type="ORF">UFOPK2683_00014</name>
    <name evidence="2" type="ORF">UFOPK3605_01012</name>
    <name evidence="3" type="ORF">UFOPK3897_00658</name>
    <name evidence="4" type="ORF">UFOPK4121_00411</name>
</gene>
<dbReference type="NCBIfam" id="TIGR03446">
    <property type="entry name" value="mycothiol_Mca"/>
    <property type="match status" value="1"/>
</dbReference>
<dbReference type="EMBL" id="CAFBMM010000050">
    <property type="protein sequence ID" value="CAB4909653.1"/>
    <property type="molecule type" value="Genomic_DNA"/>
</dbReference>
<evidence type="ECO:0000313" key="2">
    <source>
        <dbReference type="EMBL" id="CAB4909653.1"/>
    </source>
</evidence>
<dbReference type="AlphaFoldDB" id="A0A6J6QLD6"/>
<dbReference type="Pfam" id="PF02585">
    <property type="entry name" value="PIG-L"/>
    <property type="match status" value="1"/>
</dbReference>
<dbReference type="Gene3D" id="3.40.50.10320">
    <property type="entry name" value="LmbE-like"/>
    <property type="match status" value="1"/>
</dbReference>
<evidence type="ECO:0000313" key="3">
    <source>
        <dbReference type="EMBL" id="CAB4973577.1"/>
    </source>
</evidence>
<accession>A0A6J6QLD6</accession>
<evidence type="ECO:0000313" key="1">
    <source>
        <dbReference type="EMBL" id="CAB4711422.1"/>
    </source>
</evidence>
<dbReference type="InterPro" id="IPR024078">
    <property type="entry name" value="LmbE-like_dom_sf"/>
</dbReference>
<dbReference type="GO" id="GO:0016811">
    <property type="term" value="F:hydrolase activity, acting on carbon-nitrogen (but not peptide) bonds, in linear amides"/>
    <property type="evidence" value="ECO:0007669"/>
    <property type="project" value="TreeGrafter"/>
</dbReference>
<dbReference type="InterPro" id="IPR017811">
    <property type="entry name" value="Mca"/>
</dbReference>
<reference evidence="1" key="1">
    <citation type="submission" date="2020-05" db="EMBL/GenBank/DDBJ databases">
        <authorList>
            <person name="Chiriac C."/>
            <person name="Salcher M."/>
            <person name="Ghai R."/>
            <person name="Kavagutti S V."/>
        </authorList>
    </citation>
    <scope>NUCLEOTIDE SEQUENCE</scope>
</reference>
<dbReference type="SUPFAM" id="SSF102588">
    <property type="entry name" value="LmbE-like"/>
    <property type="match status" value="1"/>
</dbReference>
<organism evidence="1">
    <name type="scientific">freshwater metagenome</name>
    <dbReference type="NCBI Taxonomy" id="449393"/>
    <lineage>
        <taxon>unclassified sequences</taxon>
        <taxon>metagenomes</taxon>
        <taxon>ecological metagenomes</taxon>
    </lineage>
</organism>
<dbReference type="EMBL" id="CAFBPQ010000007">
    <property type="protein sequence ID" value="CAB5016922.1"/>
    <property type="molecule type" value="Genomic_DNA"/>
</dbReference>
<proteinExistence type="predicted"/>
<protein>
    <submittedName>
        <fullName evidence="1">Unannotated protein</fullName>
    </submittedName>
</protein>
<dbReference type="PANTHER" id="PTHR12993:SF11">
    <property type="entry name" value="N-ACETYLGLUCOSAMINYL-PHOSPHATIDYLINOSITOL DE-N-ACETYLASE"/>
    <property type="match status" value="1"/>
</dbReference>
<sequence>MSVKTDEAIDRNGDQLCLLTVHAHPDDEASKGSATVARYRSMGVHTVLVCCTGGEAGDILNPSVDTEEVRANLAQVRAAELAAAATAIGYETVYLLGYHDSGMPDTPVNARPDNFANAPLDEAVERLVRIIRTERPQVIVTYADDQEFYPHPDHIRVHEISQPAFEAAGDPRRYPEAGDPWQPAKMYYTGFSKRRIEAMHNEFIRLGEESPYAQWFERGFPERDHRFTTFVDVGEWLHHRRAGLLAHRTQVDPEGHWMRLPDDTLRRIFPYDEYVLAESRVAPIPEGETEDDLFIGVVGSHP</sequence>
<name>A0A6J6QLD6_9ZZZZ</name>
<evidence type="ECO:0000313" key="4">
    <source>
        <dbReference type="EMBL" id="CAB5016922.1"/>
    </source>
</evidence>
<dbReference type="InterPro" id="IPR003737">
    <property type="entry name" value="GlcNAc_PI_deacetylase-related"/>
</dbReference>
<dbReference type="PANTHER" id="PTHR12993">
    <property type="entry name" value="N-ACETYLGLUCOSAMINYL-PHOSPHATIDYLINOSITOL DE-N-ACETYLASE-RELATED"/>
    <property type="match status" value="1"/>
</dbReference>
<dbReference type="EMBL" id="CAFBOF010000009">
    <property type="protein sequence ID" value="CAB4973577.1"/>
    <property type="molecule type" value="Genomic_DNA"/>
</dbReference>